<evidence type="ECO:0000313" key="2">
    <source>
        <dbReference type="EMBL" id="RFN54489.1"/>
    </source>
</evidence>
<gene>
    <name evidence="2" type="ORF">FIE12Z_1277</name>
</gene>
<proteinExistence type="predicted"/>
<keyword evidence="1" id="KW-0732">Signal</keyword>
<feature type="chain" id="PRO_5017322325" evidence="1">
    <location>
        <begin position="20"/>
        <end position="87"/>
    </location>
</feature>
<name>A0A395N4G8_9HYPO</name>
<dbReference type="Proteomes" id="UP000265631">
    <property type="component" value="Unassembled WGS sequence"/>
</dbReference>
<reference evidence="2 3" key="1">
    <citation type="journal article" date="2018" name="PLoS Pathog.">
        <title>Evolution of structural diversity of trichothecenes, a family of toxins produced by plant pathogenic and entomopathogenic fungi.</title>
        <authorList>
            <person name="Proctor R.H."/>
            <person name="McCormick S.P."/>
            <person name="Kim H.S."/>
            <person name="Cardoza R.E."/>
            <person name="Stanley A.M."/>
            <person name="Lindo L."/>
            <person name="Kelly A."/>
            <person name="Brown D.W."/>
            <person name="Lee T."/>
            <person name="Vaughan M.M."/>
            <person name="Alexander N.J."/>
            <person name="Busman M."/>
            <person name="Gutierrez S."/>
        </authorList>
    </citation>
    <scope>NUCLEOTIDE SEQUENCE [LARGE SCALE GENOMIC DNA]</scope>
    <source>
        <strain evidence="2 3">NRRL 13405</strain>
    </source>
</reference>
<feature type="signal peptide" evidence="1">
    <location>
        <begin position="1"/>
        <end position="19"/>
    </location>
</feature>
<comment type="caution">
    <text evidence="2">The sequence shown here is derived from an EMBL/GenBank/DDBJ whole genome shotgun (WGS) entry which is preliminary data.</text>
</comment>
<keyword evidence="3" id="KW-1185">Reference proteome</keyword>
<accession>A0A395N4G8</accession>
<evidence type="ECO:0000313" key="3">
    <source>
        <dbReference type="Proteomes" id="UP000265631"/>
    </source>
</evidence>
<evidence type="ECO:0000256" key="1">
    <source>
        <dbReference type="SAM" id="SignalP"/>
    </source>
</evidence>
<organism evidence="2 3">
    <name type="scientific">Fusarium flagelliforme</name>
    <dbReference type="NCBI Taxonomy" id="2675880"/>
    <lineage>
        <taxon>Eukaryota</taxon>
        <taxon>Fungi</taxon>
        <taxon>Dikarya</taxon>
        <taxon>Ascomycota</taxon>
        <taxon>Pezizomycotina</taxon>
        <taxon>Sordariomycetes</taxon>
        <taxon>Hypocreomycetidae</taxon>
        <taxon>Hypocreales</taxon>
        <taxon>Nectriaceae</taxon>
        <taxon>Fusarium</taxon>
        <taxon>Fusarium incarnatum-equiseti species complex</taxon>
    </lineage>
</organism>
<protein>
    <submittedName>
        <fullName evidence="2">Peptidase t2, asparaginase 2</fullName>
    </submittedName>
</protein>
<dbReference type="EMBL" id="PXXK01000027">
    <property type="protein sequence ID" value="RFN54489.1"/>
    <property type="molecule type" value="Genomic_DNA"/>
</dbReference>
<dbReference type="AlphaFoldDB" id="A0A395N4G8"/>
<sequence length="87" mass="8873">MKVVAIVTTLAACAVTAVAQSGGLCNYNGNPKGRVVCCNSALPIVGQLLCGVAAIEETCNDDQKAYCCRTNALAGLVVVRGVNCIDL</sequence>